<sequence length="1112" mass="115805">MHRTLGRLISGVVLAALPALGGTAPAPAAQAAPVPAPAHAPAHEPEAAEPALDWSNYEKSTLTKETGEPIDLAVLPDSRVLHTARNGDLRLTDPGTGVTRIANHIDVYQNSEMGLQTVTLDPGFATNHWVYLYYSPPLDTPAGAAPERLPAGADDTYWKQWEGYDALYRYRWTGDALDLSSRQEIIRVPTNRGQCCHVAGDVDFDAQGNLYLSTGGNTPASGPDVNGYTPINDAPGYNPGLDERRGSGNTDDLRGKILRIHVRDDGGYTVPEGNLFPPGTAKTRPEIFVMGLRNPYRLSVDKETGAVSWGDYGPDAGTADPDRGPMGYVEWNTTTQPLNSGWPFCTGDNTHPYRDFDYATRTPGPAFDCAAPVNDSRWNTGLRELPPAHPATLWYGDRDTDQPWPELTAFRGPDGPGGQAPMGGPVYHYDPAIPSTGKFPAYWDGKAFLAEFSQDYVAALTLEGPEGPVSKLENVLPNSERSANGIPPWDNPMDLEFGPDGALYVLDYGDGFFRQNPDAGLYRIEYAEGNKAPTAVISAAPSSGPAPLAVTFDASGSTDPEHGELTYQWDLDGDGTFDATGPKATRTYTGNGQFQARLKVTDPDGKTGLTSHQITVGNTAPTVRITRPPTGGFFHWGDTVAYGTAIDDPEDGADVDCAQVAWTFGLGHNQHGHPVDSGTGCSGAIATPTDAGHGDTENVFGVLGVTYTDKGAGGVPPASGDAQVILNPVLTQAEHYDAAEGVTVTDDTGASGLRRLTSFDPGDWIAYEPVSFAGITGVRTSADGAGTLALRWNSPDAEPFATVTVPAGDGGKTVDTPLTGAPAGSGRLYITSSGGVEPDAFTFQGPGVADRTAPTATAALHPGEPTGKGGWYTGDVRLTVTARDDGSVRSREYSTDGGATWKPADSAVTLSEEGVTTVRYRATDTAGNVSESGTLTVRIDRTGPRVAVTGVADGADLGDSAAPAPGATATDTVSGGATAALALDGGPAASGSPLDLWRLPLGGHDLTATGTDTAGNTAVTTVHFTVHTSYADLTALVAKLREDGLLTARGAQRLTVRLGQAEAHAAAGRTAQADAVLDAAAALAGDRALVPQAPAAAAHARDAAALKGGHKD</sequence>
<keyword evidence="6" id="KW-1185">Reference proteome</keyword>
<evidence type="ECO:0000256" key="3">
    <source>
        <dbReference type="SAM" id="SignalP"/>
    </source>
</evidence>
<dbReference type="InterPro" id="IPR013783">
    <property type="entry name" value="Ig-like_fold"/>
</dbReference>
<dbReference type="Proteomes" id="UP001499884">
    <property type="component" value="Unassembled WGS sequence"/>
</dbReference>
<feature type="compositionally biased region" description="Low complexity" evidence="2">
    <location>
        <begin position="24"/>
        <end position="40"/>
    </location>
</feature>
<dbReference type="SUPFAM" id="SSF49785">
    <property type="entry name" value="Galactose-binding domain-like"/>
    <property type="match status" value="1"/>
</dbReference>
<keyword evidence="1 3" id="KW-0732">Signal</keyword>
<dbReference type="NCBIfam" id="NF047446">
    <property type="entry name" value="barrel_OmpL47"/>
    <property type="match status" value="1"/>
</dbReference>
<dbReference type="Gene3D" id="2.120.10.30">
    <property type="entry name" value="TolB, C-terminal domain"/>
    <property type="match status" value="1"/>
</dbReference>
<evidence type="ECO:0000313" key="6">
    <source>
        <dbReference type="Proteomes" id="UP001499884"/>
    </source>
</evidence>
<dbReference type="CDD" id="cd04084">
    <property type="entry name" value="CBM6_xylanase-like"/>
    <property type="match status" value="1"/>
</dbReference>
<evidence type="ECO:0000256" key="1">
    <source>
        <dbReference type="ARBA" id="ARBA00022729"/>
    </source>
</evidence>
<dbReference type="PANTHER" id="PTHR19328:SF75">
    <property type="entry name" value="ALDOSE SUGAR DEHYDROGENASE YLII"/>
    <property type="match status" value="1"/>
</dbReference>
<dbReference type="SUPFAM" id="SSF50952">
    <property type="entry name" value="Soluble quinoprotein glucose dehydrogenase"/>
    <property type="match status" value="1"/>
</dbReference>
<dbReference type="Gene3D" id="2.60.40.10">
    <property type="entry name" value="Immunoglobulins"/>
    <property type="match status" value="2"/>
</dbReference>
<dbReference type="InterPro" id="IPR011041">
    <property type="entry name" value="Quinoprot_gluc/sorb_DH_b-prop"/>
</dbReference>
<dbReference type="SMART" id="SM00606">
    <property type="entry name" value="CBD_IV"/>
    <property type="match status" value="1"/>
</dbReference>
<dbReference type="RefSeq" id="WP_345653678.1">
    <property type="nucleotide sequence ID" value="NZ_BAABEP010000062.1"/>
</dbReference>
<dbReference type="SMART" id="SM00089">
    <property type="entry name" value="PKD"/>
    <property type="match status" value="1"/>
</dbReference>
<dbReference type="PANTHER" id="PTHR19328">
    <property type="entry name" value="HEDGEHOG-INTERACTING PROTEIN"/>
    <property type="match status" value="1"/>
</dbReference>
<feature type="region of interest" description="Disordered" evidence="2">
    <location>
        <begin position="24"/>
        <end position="53"/>
    </location>
</feature>
<feature type="domain" description="PKD" evidence="4">
    <location>
        <begin position="533"/>
        <end position="616"/>
    </location>
</feature>
<feature type="signal peptide" evidence="3">
    <location>
        <begin position="1"/>
        <end position="31"/>
    </location>
</feature>
<dbReference type="Pfam" id="PF18911">
    <property type="entry name" value="PKD_4"/>
    <property type="match status" value="1"/>
</dbReference>
<evidence type="ECO:0000256" key="2">
    <source>
        <dbReference type="SAM" id="MobiDB-lite"/>
    </source>
</evidence>
<evidence type="ECO:0000259" key="4">
    <source>
        <dbReference type="PROSITE" id="PS50093"/>
    </source>
</evidence>
<name>A0ABP7G260_9ACTN</name>
<dbReference type="Gene3D" id="2.60.120.260">
    <property type="entry name" value="Galactose-binding domain-like"/>
    <property type="match status" value="1"/>
</dbReference>
<feature type="chain" id="PRO_5045235150" evidence="3">
    <location>
        <begin position="32"/>
        <end position="1112"/>
    </location>
</feature>
<dbReference type="InterPro" id="IPR000601">
    <property type="entry name" value="PKD_dom"/>
</dbReference>
<dbReference type="Pfam" id="PF03422">
    <property type="entry name" value="CBM_6"/>
    <property type="match status" value="1"/>
</dbReference>
<dbReference type="Pfam" id="PF07995">
    <property type="entry name" value="GSDH"/>
    <property type="match status" value="1"/>
</dbReference>
<gene>
    <name evidence="5" type="ORF">GCM10023082_57280</name>
</gene>
<reference evidence="6" key="1">
    <citation type="journal article" date="2019" name="Int. J. Syst. Evol. Microbiol.">
        <title>The Global Catalogue of Microorganisms (GCM) 10K type strain sequencing project: providing services to taxonomists for standard genome sequencing and annotation.</title>
        <authorList>
            <consortium name="The Broad Institute Genomics Platform"/>
            <consortium name="The Broad Institute Genome Sequencing Center for Infectious Disease"/>
            <person name="Wu L."/>
            <person name="Ma J."/>
        </authorList>
    </citation>
    <scope>NUCLEOTIDE SEQUENCE [LARGE SCALE GENOMIC DNA]</scope>
    <source>
        <strain evidence="6">JCM 30846</strain>
    </source>
</reference>
<organism evidence="5 6">
    <name type="scientific">Streptomyces tremellae</name>
    <dbReference type="NCBI Taxonomy" id="1124239"/>
    <lineage>
        <taxon>Bacteria</taxon>
        <taxon>Bacillati</taxon>
        <taxon>Actinomycetota</taxon>
        <taxon>Actinomycetes</taxon>
        <taxon>Kitasatosporales</taxon>
        <taxon>Streptomycetaceae</taxon>
        <taxon>Streptomyces</taxon>
    </lineage>
</organism>
<dbReference type="Pfam" id="PF22888">
    <property type="entry name" value="FIMAH"/>
    <property type="match status" value="1"/>
</dbReference>
<dbReference type="InterPro" id="IPR022409">
    <property type="entry name" value="PKD/Chitinase_dom"/>
</dbReference>
<dbReference type="EMBL" id="BAABEP010000062">
    <property type="protein sequence ID" value="GAA3754324.1"/>
    <property type="molecule type" value="Genomic_DNA"/>
</dbReference>
<evidence type="ECO:0000313" key="5">
    <source>
        <dbReference type="EMBL" id="GAA3754324.1"/>
    </source>
</evidence>
<dbReference type="CDD" id="cd00146">
    <property type="entry name" value="PKD"/>
    <property type="match status" value="1"/>
</dbReference>
<dbReference type="InterPro" id="IPR008979">
    <property type="entry name" value="Galactose-bd-like_sf"/>
</dbReference>
<proteinExistence type="predicted"/>
<accession>A0ABP7G260</accession>
<dbReference type="SUPFAM" id="SSF49299">
    <property type="entry name" value="PKD domain"/>
    <property type="match status" value="1"/>
</dbReference>
<dbReference type="InterPro" id="IPR012938">
    <property type="entry name" value="Glc/Sorbosone_DH"/>
</dbReference>
<dbReference type="InterPro" id="IPR011042">
    <property type="entry name" value="6-blade_b-propeller_TolB-like"/>
</dbReference>
<dbReference type="InterPro" id="IPR005084">
    <property type="entry name" value="CBM6"/>
</dbReference>
<protein>
    <submittedName>
        <fullName evidence="5">Lectin</fullName>
    </submittedName>
</protein>
<dbReference type="PROSITE" id="PS50093">
    <property type="entry name" value="PKD"/>
    <property type="match status" value="1"/>
</dbReference>
<dbReference type="InterPro" id="IPR054470">
    <property type="entry name" value="FIMAH_dom"/>
</dbReference>
<dbReference type="InterPro" id="IPR035986">
    <property type="entry name" value="PKD_dom_sf"/>
</dbReference>
<dbReference type="InterPro" id="IPR006584">
    <property type="entry name" value="Cellulose-bd_IV"/>
</dbReference>
<comment type="caution">
    <text evidence="5">The sequence shown here is derived from an EMBL/GenBank/DDBJ whole genome shotgun (WGS) entry which is preliminary data.</text>
</comment>
<dbReference type="InterPro" id="IPR058094">
    <property type="entry name" value="Ig-like_OmpL47-like"/>
</dbReference>